<dbReference type="AlphaFoldDB" id="A0A383VEU6"/>
<reference evidence="2 3" key="1">
    <citation type="submission" date="2016-10" db="EMBL/GenBank/DDBJ databases">
        <authorList>
            <person name="Cai Z."/>
        </authorList>
    </citation>
    <scope>NUCLEOTIDE SEQUENCE [LARGE SCALE GENOMIC DNA]</scope>
</reference>
<dbReference type="EMBL" id="FNXT01000300">
    <property type="protein sequence ID" value="SZX63262.1"/>
    <property type="molecule type" value="Genomic_DNA"/>
</dbReference>
<name>A0A383VEU6_TETOB</name>
<keyword evidence="1" id="KW-0812">Transmembrane</keyword>
<gene>
    <name evidence="2" type="ORF">BQ4739_LOCUS3814</name>
</gene>
<protein>
    <recommendedName>
        <fullName evidence="4">Ubiquitin-like domain-containing protein</fullName>
    </recommendedName>
</protein>
<feature type="transmembrane region" description="Helical" evidence="1">
    <location>
        <begin position="116"/>
        <end position="137"/>
    </location>
</feature>
<evidence type="ECO:0000313" key="2">
    <source>
        <dbReference type="EMBL" id="SZX63262.1"/>
    </source>
</evidence>
<evidence type="ECO:0000256" key="1">
    <source>
        <dbReference type="SAM" id="Phobius"/>
    </source>
</evidence>
<accession>A0A383VEU6</accession>
<evidence type="ECO:0008006" key="4">
    <source>
        <dbReference type="Google" id="ProtNLM"/>
    </source>
</evidence>
<keyword evidence="1" id="KW-0472">Membrane</keyword>
<dbReference type="Proteomes" id="UP000256970">
    <property type="component" value="Unassembled WGS sequence"/>
</dbReference>
<organism evidence="2 3">
    <name type="scientific">Tetradesmus obliquus</name>
    <name type="common">Green alga</name>
    <name type="synonym">Acutodesmus obliquus</name>
    <dbReference type="NCBI Taxonomy" id="3088"/>
    <lineage>
        <taxon>Eukaryota</taxon>
        <taxon>Viridiplantae</taxon>
        <taxon>Chlorophyta</taxon>
        <taxon>core chlorophytes</taxon>
        <taxon>Chlorophyceae</taxon>
        <taxon>CS clade</taxon>
        <taxon>Sphaeropleales</taxon>
        <taxon>Scenedesmaceae</taxon>
        <taxon>Tetradesmus</taxon>
    </lineage>
</organism>
<proteinExistence type="predicted"/>
<evidence type="ECO:0000313" key="3">
    <source>
        <dbReference type="Proteomes" id="UP000256970"/>
    </source>
</evidence>
<sequence length="139" mass="14740">MPLPVLLRSQTDRQLLNTALDPATATAAELKAEVAQLQGLPASCVTQVCWQGEELQGRQTLREAGLSSSSSSSSSSASVQAAGCQLFPNNWFQSSPAKTYTKVLDITWPPLRQADYAISIFWIAAALAALATANTLLSS</sequence>
<keyword evidence="3" id="KW-1185">Reference proteome</keyword>
<keyword evidence="1" id="KW-1133">Transmembrane helix</keyword>